<dbReference type="OrthoDB" id="1470350at2759"/>
<dbReference type="InterPro" id="IPR001128">
    <property type="entry name" value="Cyt_P450"/>
</dbReference>
<keyword evidence="6 12" id="KW-0479">Metal-binding</keyword>
<dbReference type="GO" id="GO:0020037">
    <property type="term" value="F:heme binding"/>
    <property type="evidence" value="ECO:0007669"/>
    <property type="project" value="InterPro"/>
</dbReference>
<evidence type="ECO:0000256" key="4">
    <source>
        <dbReference type="ARBA" id="ARBA00022617"/>
    </source>
</evidence>
<keyword evidence="4 12" id="KW-0349">Heme</keyword>
<evidence type="ECO:0000256" key="6">
    <source>
        <dbReference type="ARBA" id="ARBA00022723"/>
    </source>
</evidence>
<dbReference type="InterPro" id="IPR050121">
    <property type="entry name" value="Cytochrome_P450_monoxygenase"/>
</dbReference>
<sequence length="496" mass="57140">MASILSVLGGLIALIILRFVLRAIYRVYFHPLSKFPGPKSYAATRIPFNIAVLKGSRHNVFQNLHRKYGPIVRINPDELSIIEPDAWKDIYGHGTKGMPGSVPHKAWHQYGTPINGSIDMLTAQSDKDHIRQRKIFTPAFSDRALKQQEPLFRKYINKLVRKLQEGVQEDPDKKFNLVAMYNFTTFDVMGDWTFGESLHMLDNSEYDPWVKTIFDSLRISSSLSILRKYPLAMQLFKKFAPASIEKKRRDHFSHSTTRVTKRLEKGHNSEGTDLWDLVLSQKDGNGLTRPEMDANSSLFMVAGTETTATILSGLTYLLLRNPEWMKKLEEEIRTQFKSADEMTMERLAALPYLGACIKESFRIYPSVPLSLPRQTPADGSTICGTYVPPNTIVAIPQYAMYMSERNFKRPTEFLPQRWLGDREFDDDQRQCLQPFSVGSRDCLGKNMAYHEMRLIAANVLYHFDIELCPESEDWIDQRTYILWQKKPLICKLRPVN</sequence>
<organism evidence="14 15">
    <name type="scientific">Curvularia clavata</name>
    <dbReference type="NCBI Taxonomy" id="95742"/>
    <lineage>
        <taxon>Eukaryota</taxon>
        <taxon>Fungi</taxon>
        <taxon>Dikarya</taxon>
        <taxon>Ascomycota</taxon>
        <taxon>Pezizomycotina</taxon>
        <taxon>Dothideomycetes</taxon>
        <taxon>Pleosporomycetidae</taxon>
        <taxon>Pleosporales</taxon>
        <taxon>Pleosporineae</taxon>
        <taxon>Pleosporaceae</taxon>
        <taxon>Curvularia</taxon>
    </lineage>
</organism>
<evidence type="ECO:0000256" key="13">
    <source>
        <dbReference type="RuleBase" id="RU000461"/>
    </source>
</evidence>
<keyword evidence="11" id="KW-0472">Membrane</keyword>
<evidence type="ECO:0000256" key="7">
    <source>
        <dbReference type="ARBA" id="ARBA00022989"/>
    </source>
</evidence>
<keyword evidence="10 13" id="KW-0503">Monooxygenase</keyword>
<evidence type="ECO:0000256" key="10">
    <source>
        <dbReference type="ARBA" id="ARBA00023033"/>
    </source>
</evidence>
<feature type="binding site" description="axial binding residue" evidence="12">
    <location>
        <position position="442"/>
    </location>
    <ligand>
        <name>heme</name>
        <dbReference type="ChEBI" id="CHEBI:30413"/>
    </ligand>
    <ligandPart>
        <name>Fe</name>
        <dbReference type="ChEBI" id="CHEBI:18248"/>
    </ligandPart>
</feature>
<dbReference type="PRINTS" id="PR00385">
    <property type="entry name" value="P450"/>
</dbReference>
<dbReference type="Gene3D" id="1.10.630.10">
    <property type="entry name" value="Cytochrome P450"/>
    <property type="match status" value="1"/>
</dbReference>
<evidence type="ECO:0000256" key="3">
    <source>
        <dbReference type="ARBA" id="ARBA00010617"/>
    </source>
</evidence>
<gene>
    <name evidence="14" type="ORF">yc1106_01082</name>
</gene>
<keyword evidence="5" id="KW-0812">Transmembrane</keyword>
<accession>A0A9Q9DNE2</accession>
<evidence type="ECO:0000256" key="8">
    <source>
        <dbReference type="ARBA" id="ARBA00023002"/>
    </source>
</evidence>
<dbReference type="InterPro" id="IPR036396">
    <property type="entry name" value="Cyt_P450_sf"/>
</dbReference>
<dbReference type="InterPro" id="IPR017972">
    <property type="entry name" value="Cyt_P450_CS"/>
</dbReference>
<dbReference type="Pfam" id="PF00067">
    <property type="entry name" value="p450"/>
    <property type="match status" value="1"/>
</dbReference>
<dbReference type="InterPro" id="IPR002401">
    <property type="entry name" value="Cyt_P450_E_grp-I"/>
</dbReference>
<protein>
    <submittedName>
        <fullName evidence="14">Cytochrome p450 protein</fullName>
    </submittedName>
</protein>
<evidence type="ECO:0000256" key="12">
    <source>
        <dbReference type="PIRSR" id="PIRSR602401-1"/>
    </source>
</evidence>
<evidence type="ECO:0000313" key="14">
    <source>
        <dbReference type="EMBL" id="USP73808.1"/>
    </source>
</evidence>
<dbReference type="FunFam" id="1.10.630.10:FF:000047">
    <property type="entry name" value="Cytochrome P450 monooxygenase"/>
    <property type="match status" value="1"/>
</dbReference>
<evidence type="ECO:0000256" key="5">
    <source>
        <dbReference type="ARBA" id="ARBA00022692"/>
    </source>
</evidence>
<comment type="similarity">
    <text evidence="3 13">Belongs to the cytochrome P450 family.</text>
</comment>
<evidence type="ECO:0000256" key="9">
    <source>
        <dbReference type="ARBA" id="ARBA00023004"/>
    </source>
</evidence>
<evidence type="ECO:0000256" key="11">
    <source>
        <dbReference type="ARBA" id="ARBA00023136"/>
    </source>
</evidence>
<dbReference type="CDD" id="cd11058">
    <property type="entry name" value="CYP60B-like"/>
    <property type="match status" value="1"/>
</dbReference>
<dbReference type="PROSITE" id="PS00086">
    <property type="entry name" value="CYTOCHROME_P450"/>
    <property type="match status" value="1"/>
</dbReference>
<keyword evidence="15" id="KW-1185">Reference proteome</keyword>
<keyword evidence="7" id="KW-1133">Transmembrane helix</keyword>
<reference evidence="14" key="1">
    <citation type="submission" date="2021-12" db="EMBL/GenBank/DDBJ databases">
        <title>Curvularia clavata genome.</title>
        <authorList>
            <person name="Cao Y."/>
        </authorList>
    </citation>
    <scope>NUCLEOTIDE SEQUENCE</scope>
    <source>
        <strain evidence="14">Yc1106</strain>
    </source>
</reference>
<dbReference type="VEuPathDB" id="FungiDB:yc1106_01082"/>
<proteinExistence type="inferred from homology"/>
<evidence type="ECO:0000256" key="1">
    <source>
        <dbReference type="ARBA" id="ARBA00001971"/>
    </source>
</evidence>
<comment type="subcellular location">
    <subcellularLocation>
        <location evidence="2">Membrane</location>
        <topology evidence="2">Single-pass membrane protein</topology>
    </subcellularLocation>
</comment>
<dbReference type="AlphaFoldDB" id="A0A9Q9DNE2"/>
<evidence type="ECO:0000256" key="2">
    <source>
        <dbReference type="ARBA" id="ARBA00004167"/>
    </source>
</evidence>
<keyword evidence="9 12" id="KW-0408">Iron</keyword>
<dbReference type="SUPFAM" id="SSF48264">
    <property type="entry name" value="Cytochrome P450"/>
    <property type="match status" value="1"/>
</dbReference>
<dbReference type="PRINTS" id="PR00463">
    <property type="entry name" value="EP450I"/>
</dbReference>
<keyword evidence="8 13" id="KW-0560">Oxidoreductase</keyword>
<evidence type="ECO:0000313" key="15">
    <source>
        <dbReference type="Proteomes" id="UP001056012"/>
    </source>
</evidence>
<dbReference type="GO" id="GO:0016705">
    <property type="term" value="F:oxidoreductase activity, acting on paired donors, with incorporation or reduction of molecular oxygen"/>
    <property type="evidence" value="ECO:0007669"/>
    <property type="project" value="InterPro"/>
</dbReference>
<comment type="cofactor">
    <cofactor evidence="1 12">
        <name>heme</name>
        <dbReference type="ChEBI" id="CHEBI:30413"/>
    </cofactor>
</comment>
<dbReference type="PANTHER" id="PTHR24305:SF210">
    <property type="entry name" value="CYTOCHROME P450 MONOOXYGENASE ASQL-RELATED"/>
    <property type="match status" value="1"/>
</dbReference>
<dbReference type="PANTHER" id="PTHR24305">
    <property type="entry name" value="CYTOCHROME P450"/>
    <property type="match status" value="1"/>
</dbReference>
<dbReference type="GO" id="GO:0009403">
    <property type="term" value="P:toxin biosynthetic process"/>
    <property type="evidence" value="ECO:0007669"/>
    <property type="project" value="UniProtKB-ARBA"/>
</dbReference>
<dbReference type="GO" id="GO:0016020">
    <property type="term" value="C:membrane"/>
    <property type="evidence" value="ECO:0007669"/>
    <property type="project" value="UniProtKB-SubCell"/>
</dbReference>
<dbReference type="GO" id="GO:0004497">
    <property type="term" value="F:monooxygenase activity"/>
    <property type="evidence" value="ECO:0007669"/>
    <property type="project" value="UniProtKB-KW"/>
</dbReference>
<name>A0A9Q9DNE2_CURCL</name>
<dbReference type="EMBL" id="CP089274">
    <property type="protein sequence ID" value="USP73808.1"/>
    <property type="molecule type" value="Genomic_DNA"/>
</dbReference>
<dbReference type="GO" id="GO:0005506">
    <property type="term" value="F:iron ion binding"/>
    <property type="evidence" value="ECO:0007669"/>
    <property type="project" value="InterPro"/>
</dbReference>
<dbReference type="Proteomes" id="UP001056012">
    <property type="component" value="Chromosome 1"/>
</dbReference>